<name>A0ABM7NRY4_9VIRU</name>
<evidence type="ECO:0000313" key="2">
    <source>
        <dbReference type="EMBL" id="BCS82909.1"/>
    </source>
</evidence>
<proteinExistence type="predicted"/>
<sequence>MNHELPKLVRIKRDKNGIIQDCDIYIGRKCTMGGWNLPESKWHNPYTIREYKTAQKVCHLFLKYIIQSKLFHEIPKLSGKTLGCWCDIPKTNIIPIFFCHGCVLIQLYKIIASNNFDTHLVQEILADVFC</sequence>
<accession>A0ABM7NRY4</accession>
<dbReference type="GeneID" id="80558114"/>
<dbReference type="InterPro" id="IPR025475">
    <property type="entry name" value="DUF4326"/>
</dbReference>
<reference evidence="2 3" key="1">
    <citation type="submission" date="2021-02" db="EMBL/GenBank/DDBJ databases">
        <title>Cotonvirus japonicus, which uses Golgi apparatus of host cells for its virion factory, phylogenetically links tailed tupanvirus and icosahedral mimivirus.</title>
        <authorList>
            <person name="Takahashi H."/>
            <person name="Fukaya S."/>
            <person name="Song C."/>
            <person name="Murata K."/>
            <person name="Takemura M."/>
        </authorList>
    </citation>
    <scope>NUCLEOTIDE SEQUENCE [LARGE SCALE GENOMIC DNA]</scope>
</reference>
<organism evidence="2 3">
    <name type="scientific">Cotonvirus japonicus</name>
    <dbReference type="NCBI Taxonomy" id="2811091"/>
    <lineage>
        <taxon>Viruses</taxon>
        <taxon>Varidnaviria</taxon>
        <taxon>Bamfordvirae</taxon>
        <taxon>Nucleocytoviricota</taxon>
        <taxon>Megaviricetes</taxon>
        <taxon>Imitervirales</taxon>
        <taxon>Mimiviridae</taxon>
        <taxon>Megamimivirinae</taxon>
        <taxon>Cotonvirus</taxon>
        <taxon>Cotonvirus japonicum</taxon>
    </lineage>
</organism>
<feature type="domain" description="DUF4326" evidence="1">
    <location>
        <begin position="12"/>
        <end position="105"/>
    </location>
</feature>
<dbReference type="Pfam" id="PF14216">
    <property type="entry name" value="DUF4326"/>
    <property type="match status" value="1"/>
</dbReference>
<keyword evidence="3" id="KW-1185">Reference proteome</keyword>
<evidence type="ECO:0000259" key="1">
    <source>
        <dbReference type="Pfam" id="PF14216"/>
    </source>
</evidence>
<protein>
    <submittedName>
        <fullName evidence="2">DUF4326 superfamily protein</fullName>
    </submittedName>
</protein>
<dbReference type="Proteomes" id="UP001321479">
    <property type="component" value="Segment"/>
</dbReference>
<dbReference type="RefSeq" id="YP_010841517.1">
    <property type="nucleotide sequence ID" value="NC_079139.1"/>
</dbReference>
<dbReference type="EMBL" id="AP024483">
    <property type="protein sequence ID" value="BCS82909.1"/>
    <property type="molecule type" value="Genomic_DNA"/>
</dbReference>
<evidence type="ECO:0000313" key="3">
    <source>
        <dbReference type="Proteomes" id="UP001321479"/>
    </source>
</evidence>